<gene>
    <name evidence="1" type="ORF">GCG54_00001945</name>
</gene>
<evidence type="ECO:0000313" key="1">
    <source>
        <dbReference type="EMBL" id="KAF3811616.1"/>
    </source>
</evidence>
<reference evidence="1" key="2">
    <citation type="submission" date="2020-03" db="EMBL/GenBank/DDBJ databases">
        <authorList>
            <person name="Fu F.-F."/>
            <person name="Chen J."/>
        </authorList>
    </citation>
    <scope>NUCLEOTIDE SEQUENCE</scope>
    <source>
        <strain evidence="1">Lc1</strain>
    </source>
</reference>
<keyword evidence="2" id="KW-1185">Reference proteome</keyword>
<organism evidence="1 2">
    <name type="scientific">Colletotrichum gloeosporioides</name>
    <name type="common">Anthracnose fungus</name>
    <name type="synonym">Glomerella cingulata</name>
    <dbReference type="NCBI Taxonomy" id="474922"/>
    <lineage>
        <taxon>Eukaryota</taxon>
        <taxon>Fungi</taxon>
        <taxon>Dikarya</taxon>
        <taxon>Ascomycota</taxon>
        <taxon>Pezizomycotina</taxon>
        <taxon>Sordariomycetes</taxon>
        <taxon>Hypocreomycetidae</taxon>
        <taxon>Glomerellales</taxon>
        <taxon>Glomerellaceae</taxon>
        <taxon>Colletotrichum</taxon>
        <taxon>Colletotrichum gloeosporioides species complex</taxon>
    </lineage>
</organism>
<evidence type="ECO:0000313" key="2">
    <source>
        <dbReference type="Proteomes" id="UP000613401"/>
    </source>
</evidence>
<reference evidence="1" key="1">
    <citation type="journal article" date="2020" name="Phytopathology">
        <title>Genome sequence and comparative analysis of Colletotrichum gloeosporioides isolated from Liriodendron leaves.</title>
        <authorList>
            <person name="Fu F.F."/>
            <person name="Hao Z."/>
            <person name="Wang P."/>
            <person name="Lu Y."/>
            <person name="Xue L.J."/>
            <person name="Wei G."/>
            <person name="Tian Y."/>
            <person name="Baishi H."/>
            <person name="Xu H."/>
            <person name="Shi J."/>
            <person name="Cheng T."/>
            <person name="Wang G."/>
            <person name="Yi Y."/>
            <person name="Chen J."/>
        </authorList>
    </citation>
    <scope>NUCLEOTIDE SEQUENCE</scope>
    <source>
        <strain evidence="1">Lc1</strain>
    </source>
</reference>
<proteinExistence type="predicted"/>
<dbReference type="AlphaFoldDB" id="A0A8H4CX12"/>
<comment type="caution">
    <text evidence="1">The sequence shown here is derived from an EMBL/GenBank/DDBJ whole genome shotgun (WGS) entry which is preliminary data.</text>
</comment>
<dbReference type="GeneID" id="69009110"/>
<feature type="non-terminal residue" evidence="1">
    <location>
        <position position="1"/>
    </location>
</feature>
<sequence length="146" mass="16235">GQSGRQILQQSCRRLFFEETKSLPYAVGLARPCRPKRSTGSISPARLPRCRCDWPQFRLRPLLEMDLSAEAGPAGWLLAAVSDQTLDKQSLNNFVPCRHVTHNSNDLQRLHLVRPSGRVLVYVLTGNISNIAAAPRPLPLSIGRLV</sequence>
<accession>A0A8H4CX12</accession>
<dbReference type="EMBL" id="WVTB01000007">
    <property type="protein sequence ID" value="KAF3811616.1"/>
    <property type="molecule type" value="Genomic_DNA"/>
</dbReference>
<name>A0A8H4CX12_COLGL</name>
<protein>
    <submittedName>
        <fullName evidence="1">Uncharacterized protein</fullName>
    </submittedName>
</protein>
<dbReference type="RefSeq" id="XP_045270775.1">
    <property type="nucleotide sequence ID" value="XM_045402046.1"/>
</dbReference>
<dbReference type="Proteomes" id="UP000613401">
    <property type="component" value="Unassembled WGS sequence"/>
</dbReference>